<keyword evidence="3" id="KW-1185">Reference proteome</keyword>
<dbReference type="EMBL" id="JARJLG010000050">
    <property type="protein sequence ID" value="KAJ7760098.1"/>
    <property type="molecule type" value="Genomic_DNA"/>
</dbReference>
<dbReference type="AlphaFoldDB" id="A0AAD7JB86"/>
<feature type="region of interest" description="Disordered" evidence="1">
    <location>
        <begin position="174"/>
        <end position="197"/>
    </location>
</feature>
<gene>
    <name evidence="2" type="ORF">DFH07DRAFT_1023145</name>
</gene>
<feature type="compositionally biased region" description="Polar residues" evidence="1">
    <location>
        <begin position="176"/>
        <end position="192"/>
    </location>
</feature>
<accession>A0AAD7JB86</accession>
<reference evidence="2" key="1">
    <citation type="submission" date="2023-03" db="EMBL/GenBank/DDBJ databases">
        <title>Massive genome expansion in bonnet fungi (Mycena s.s.) driven by repeated elements and novel gene families across ecological guilds.</title>
        <authorList>
            <consortium name="Lawrence Berkeley National Laboratory"/>
            <person name="Harder C.B."/>
            <person name="Miyauchi S."/>
            <person name="Viragh M."/>
            <person name="Kuo A."/>
            <person name="Thoen E."/>
            <person name="Andreopoulos B."/>
            <person name="Lu D."/>
            <person name="Skrede I."/>
            <person name="Drula E."/>
            <person name="Henrissat B."/>
            <person name="Morin E."/>
            <person name="Kohler A."/>
            <person name="Barry K."/>
            <person name="LaButti K."/>
            <person name="Morin E."/>
            <person name="Salamov A."/>
            <person name="Lipzen A."/>
            <person name="Mereny Z."/>
            <person name="Hegedus B."/>
            <person name="Baldrian P."/>
            <person name="Stursova M."/>
            <person name="Weitz H."/>
            <person name="Taylor A."/>
            <person name="Grigoriev I.V."/>
            <person name="Nagy L.G."/>
            <person name="Martin F."/>
            <person name="Kauserud H."/>
        </authorList>
    </citation>
    <scope>NUCLEOTIDE SEQUENCE</scope>
    <source>
        <strain evidence="2">CBHHK188m</strain>
    </source>
</reference>
<proteinExistence type="predicted"/>
<evidence type="ECO:0000313" key="3">
    <source>
        <dbReference type="Proteomes" id="UP001215280"/>
    </source>
</evidence>
<feature type="region of interest" description="Disordered" evidence="1">
    <location>
        <begin position="209"/>
        <end position="232"/>
    </location>
</feature>
<sequence length="232" mass="25552">MPLHGMHHTSIVVMSQLATTNELCTKLTPSKEQLNHTACQPPPDHMRETHVDPGVMAGRDLARPVEASASLWFWSSTNLAGPLENPHSETSSTYIDVVEMCHLVIRKLMIYERQTRGQAGGCKAILFSSPVVPTSIVPQLLLSSPIRPSRFTMARRNTPKTSGQRVPTTAKALGISASQRPSADISTANKQTTNHHDHALTADFDSFHRTRQRHLSRPHLPSSGEEGSERSE</sequence>
<protein>
    <submittedName>
        <fullName evidence="2">Uncharacterized protein</fullName>
    </submittedName>
</protein>
<dbReference type="Proteomes" id="UP001215280">
    <property type="component" value="Unassembled WGS sequence"/>
</dbReference>
<name>A0AAD7JB86_9AGAR</name>
<evidence type="ECO:0000313" key="2">
    <source>
        <dbReference type="EMBL" id="KAJ7760098.1"/>
    </source>
</evidence>
<evidence type="ECO:0000256" key="1">
    <source>
        <dbReference type="SAM" id="MobiDB-lite"/>
    </source>
</evidence>
<organism evidence="2 3">
    <name type="scientific">Mycena maculata</name>
    <dbReference type="NCBI Taxonomy" id="230809"/>
    <lineage>
        <taxon>Eukaryota</taxon>
        <taxon>Fungi</taxon>
        <taxon>Dikarya</taxon>
        <taxon>Basidiomycota</taxon>
        <taxon>Agaricomycotina</taxon>
        <taxon>Agaricomycetes</taxon>
        <taxon>Agaricomycetidae</taxon>
        <taxon>Agaricales</taxon>
        <taxon>Marasmiineae</taxon>
        <taxon>Mycenaceae</taxon>
        <taxon>Mycena</taxon>
    </lineage>
</organism>
<comment type="caution">
    <text evidence="2">The sequence shown here is derived from an EMBL/GenBank/DDBJ whole genome shotgun (WGS) entry which is preliminary data.</text>
</comment>